<evidence type="ECO:0000313" key="2">
    <source>
        <dbReference type="EMBL" id="GAO29943.1"/>
    </source>
</evidence>
<dbReference type="SUPFAM" id="SSF50129">
    <property type="entry name" value="GroES-like"/>
    <property type="match status" value="1"/>
</dbReference>
<accession>A0A0E9LXC7</accession>
<dbReference type="InterPro" id="IPR011032">
    <property type="entry name" value="GroES-like_sf"/>
</dbReference>
<name>A0A0E9LXC7_9BACT</name>
<comment type="caution">
    <text evidence="2">The sequence shown here is derived from an EMBL/GenBank/DDBJ whole genome shotgun (WGS) entry which is preliminary data.</text>
</comment>
<reference evidence="2 3" key="1">
    <citation type="journal article" date="2015" name="Microbes Environ.">
        <title>Distribution and evolution of nitrogen fixation genes in the phylum bacteroidetes.</title>
        <authorList>
            <person name="Inoue J."/>
            <person name="Oshima K."/>
            <person name="Suda W."/>
            <person name="Sakamoto M."/>
            <person name="Iino T."/>
            <person name="Noda S."/>
            <person name="Hongoh Y."/>
            <person name="Hattori M."/>
            <person name="Ohkuma M."/>
        </authorList>
    </citation>
    <scope>NUCLEOTIDE SEQUENCE [LARGE SCALE GENOMIC DNA]</scope>
    <source>
        <strain evidence="2">JCM 15548</strain>
    </source>
</reference>
<protein>
    <recommendedName>
        <fullName evidence="1">Alcohol dehydrogenase-like N-terminal domain-containing protein</fullName>
    </recommendedName>
</protein>
<proteinExistence type="predicted"/>
<evidence type="ECO:0000313" key="3">
    <source>
        <dbReference type="Proteomes" id="UP000032900"/>
    </source>
</evidence>
<dbReference type="STRING" id="1236989.JCM15548_12178"/>
<dbReference type="Pfam" id="PF08240">
    <property type="entry name" value="ADH_N"/>
    <property type="match status" value="1"/>
</dbReference>
<dbReference type="Proteomes" id="UP000032900">
    <property type="component" value="Unassembled WGS sequence"/>
</dbReference>
<sequence length="64" mass="7054">MFKPRQPVLGMTVAGEVEQVGKNVSLFRKGDQVFGSTEMRMGAMPNMSVCRKALPCFKAGELDF</sequence>
<evidence type="ECO:0000259" key="1">
    <source>
        <dbReference type="Pfam" id="PF08240"/>
    </source>
</evidence>
<dbReference type="InterPro" id="IPR013154">
    <property type="entry name" value="ADH-like_N"/>
</dbReference>
<dbReference type="AlphaFoldDB" id="A0A0E9LXC7"/>
<keyword evidence="3" id="KW-1185">Reference proteome</keyword>
<dbReference type="Gene3D" id="3.90.180.10">
    <property type="entry name" value="Medium-chain alcohol dehydrogenases, catalytic domain"/>
    <property type="match status" value="1"/>
</dbReference>
<gene>
    <name evidence="2" type="ORF">JCM15548_12178</name>
</gene>
<feature type="domain" description="Alcohol dehydrogenase-like N-terminal" evidence="1">
    <location>
        <begin position="7"/>
        <end position="36"/>
    </location>
</feature>
<organism evidence="2 3">
    <name type="scientific">Geofilum rubicundum JCM 15548</name>
    <dbReference type="NCBI Taxonomy" id="1236989"/>
    <lineage>
        <taxon>Bacteria</taxon>
        <taxon>Pseudomonadati</taxon>
        <taxon>Bacteroidota</taxon>
        <taxon>Bacteroidia</taxon>
        <taxon>Marinilabiliales</taxon>
        <taxon>Marinilabiliaceae</taxon>
        <taxon>Geofilum</taxon>
    </lineage>
</organism>
<dbReference type="EMBL" id="BAZW01000015">
    <property type="protein sequence ID" value="GAO29943.1"/>
    <property type="molecule type" value="Genomic_DNA"/>
</dbReference>